<proteinExistence type="predicted"/>
<reference evidence="1" key="1">
    <citation type="submission" date="2024-01" db="EMBL/GenBank/DDBJ databases">
        <title>The diversity of rhizobia nodulating Mimosa spp. in eleven states of Brazil covering several biomes is determined by host plant, location, and edaphic factors.</title>
        <authorList>
            <person name="Rouws L."/>
            <person name="Barauna A."/>
            <person name="Beukes C."/>
            <person name="De Faria S.M."/>
            <person name="Gross E."/>
            <person name="Dos Reis Junior F.B."/>
            <person name="Simon M."/>
            <person name="Maluk M."/>
            <person name="Odee D.W."/>
            <person name="Kenicer G."/>
            <person name="Young J.P.W."/>
            <person name="Reis V.M."/>
            <person name="Zilli J."/>
            <person name="James E.K."/>
        </authorList>
    </citation>
    <scope>NUCLEOTIDE SEQUENCE</scope>
    <source>
        <strain evidence="1">JPY452</strain>
    </source>
</reference>
<organism evidence="1 2">
    <name type="scientific">Paraburkholderia unamae</name>
    <dbReference type="NCBI Taxonomy" id="219649"/>
    <lineage>
        <taxon>Bacteria</taxon>
        <taxon>Pseudomonadati</taxon>
        <taxon>Pseudomonadota</taxon>
        <taxon>Betaproteobacteria</taxon>
        <taxon>Burkholderiales</taxon>
        <taxon>Burkholderiaceae</taxon>
        <taxon>Paraburkholderia</taxon>
    </lineage>
</organism>
<dbReference type="EMBL" id="JAYMRU010000001">
    <property type="protein sequence ID" value="MEM5398843.1"/>
    <property type="molecule type" value="Genomic_DNA"/>
</dbReference>
<comment type="caution">
    <text evidence="1">The sequence shown here is derived from an EMBL/GenBank/DDBJ whole genome shotgun (WGS) entry which is preliminary data.</text>
</comment>
<sequence>MIEPTDFLAMTADLREGYRNEVVTTVNDHDIHVSVMEVSYFWHFHPDSDETFIGIEGVLIIDFEEGAIELRAGQLLTIPAGVRHRTRPGGGARSINLTVEKANATTIRCDAPREG</sequence>
<accession>A0ACC6RCD5</accession>
<gene>
    <name evidence="1" type="ORF">VSR83_01905</name>
</gene>
<protein>
    <submittedName>
        <fullName evidence="1">Cupin domain-containing protein</fullName>
    </submittedName>
</protein>
<name>A0ACC6RCD5_9BURK</name>
<dbReference type="Proteomes" id="UP001392318">
    <property type="component" value="Unassembled WGS sequence"/>
</dbReference>
<evidence type="ECO:0000313" key="2">
    <source>
        <dbReference type="Proteomes" id="UP001392318"/>
    </source>
</evidence>
<evidence type="ECO:0000313" key="1">
    <source>
        <dbReference type="EMBL" id="MEM5398843.1"/>
    </source>
</evidence>
<keyword evidence="2" id="KW-1185">Reference proteome</keyword>